<feature type="domain" description="DUF6699" evidence="2">
    <location>
        <begin position="195"/>
        <end position="332"/>
    </location>
</feature>
<gene>
    <name evidence="3" type="ORF">EV420DRAFT_1765334</name>
</gene>
<comment type="caution">
    <text evidence="3">The sequence shown here is derived from an EMBL/GenBank/DDBJ whole genome shotgun (WGS) entry which is preliminary data.</text>
</comment>
<dbReference type="GeneID" id="85364371"/>
<feature type="region of interest" description="Disordered" evidence="1">
    <location>
        <begin position="93"/>
        <end position="116"/>
    </location>
</feature>
<dbReference type="EMBL" id="JAUEPS010000024">
    <property type="protein sequence ID" value="KAK0455679.1"/>
    <property type="molecule type" value="Genomic_DNA"/>
</dbReference>
<feature type="region of interest" description="Disordered" evidence="1">
    <location>
        <begin position="26"/>
        <end position="59"/>
    </location>
</feature>
<dbReference type="AlphaFoldDB" id="A0AA39K9F7"/>
<evidence type="ECO:0000313" key="4">
    <source>
        <dbReference type="Proteomes" id="UP001175211"/>
    </source>
</evidence>
<organism evidence="3 4">
    <name type="scientific">Armillaria tabescens</name>
    <name type="common">Ringless honey mushroom</name>
    <name type="synonym">Agaricus tabescens</name>
    <dbReference type="NCBI Taxonomy" id="1929756"/>
    <lineage>
        <taxon>Eukaryota</taxon>
        <taxon>Fungi</taxon>
        <taxon>Dikarya</taxon>
        <taxon>Basidiomycota</taxon>
        <taxon>Agaricomycotina</taxon>
        <taxon>Agaricomycetes</taxon>
        <taxon>Agaricomycetidae</taxon>
        <taxon>Agaricales</taxon>
        <taxon>Marasmiineae</taxon>
        <taxon>Physalacriaceae</taxon>
        <taxon>Desarmillaria</taxon>
    </lineage>
</organism>
<proteinExistence type="predicted"/>
<sequence>MAQHANFGGHSGMCRHRERRRTRIYEMPPHGAISDTSSQSSRSSSRSSHSSDSSSDWSDIGYGSASSSLAAPYCRDSHHHWHVHRRDSQGLSLPELLPYTPSSDTGTPVIPDSSASSIASPVIPHVGLQHPGSFLLQGGRHPIYHGHTIPASAYRTPEHNTPFRDEVVHAFHPNLQQYYHPNPTDTSGFIHTPSLQWDIIYPPSRTRYLPGYCIIQHPQYMEAACAPPTVRRIHFTSTHECLGFWMSPDRWGPIIIDDPNLPTVHRILEKIHDYLRQPLSQKDIATILSTPINRSRLGEARRSRLHYTAGMQPYGGYVRSDVLGGHRRFFGCRMSIRDGIWRASVDFIPGPVLRLVI</sequence>
<evidence type="ECO:0000259" key="2">
    <source>
        <dbReference type="Pfam" id="PF20415"/>
    </source>
</evidence>
<name>A0AA39K9F7_ARMTA</name>
<evidence type="ECO:0000256" key="1">
    <source>
        <dbReference type="SAM" id="MobiDB-lite"/>
    </source>
</evidence>
<dbReference type="InterPro" id="IPR046522">
    <property type="entry name" value="DUF6699"/>
</dbReference>
<dbReference type="Pfam" id="PF20415">
    <property type="entry name" value="DUF6699"/>
    <property type="match status" value="1"/>
</dbReference>
<dbReference type="RefSeq" id="XP_060329189.1">
    <property type="nucleotide sequence ID" value="XM_060480823.1"/>
</dbReference>
<keyword evidence="4" id="KW-1185">Reference proteome</keyword>
<protein>
    <recommendedName>
        <fullName evidence="2">DUF6699 domain-containing protein</fullName>
    </recommendedName>
</protein>
<feature type="compositionally biased region" description="Low complexity" evidence="1">
    <location>
        <begin position="34"/>
        <end position="59"/>
    </location>
</feature>
<dbReference type="Proteomes" id="UP001175211">
    <property type="component" value="Unassembled WGS sequence"/>
</dbReference>
<accession>A0AA39K9F7</accession>
<reference evidence="3" key="1">
    <citation type="submission" date="2023-06" db="EMBL/GenBank/DDBJ databases">
        <authorList>
            <consortium name="Lawrence Berkeley National Laboratory"/>
            <person name="Ahrendt S."/>
            <person name="Sahu N."/>
            <person name="Indic B."/>
            <person name="Wong-Bajracharya J."/>
            <person name="Merenyi Z."/>
            <person name="Ke H.-M."/>
            <person name="Monk M."/>
            <person name="Kocsube S."/>
            <person name="Drula E."/>
            <person name="Lipzen A."/>
            <person name="Balint B."/>
            <person name="Henrissat B."/>
            <person name="Andreopoulos B."/>
            <person name="Martin F.M."/>
            <person name="Harder C.B."/>
            <person name="Rigling D."/>
            <person name="Ford K.L."/>
            <person name="Foster G.D."/>
            <person name="Pangilinan J."/>
            <person name="Papanicolaou A."/>
            <person name="Barry K."/>
            <person name="LaButti K."/>
            <person name="Viragh M."/>
            <person name="Koriabine M."/>
            <person name="Yan M."/>
            <person name="Riley R."/>
            <person name="Champramary S."/>
            <person name="Plett K.L."/>
            <person name="Tsai I.J."/>
            <person name="Slot J."/>
            <person name="Sipos G."/>
            <person name="Plett J."/>
            <person name="Nagy L.G."/>
            <person name="Grigoriev I.V."/>
        </authorList>
    </citation>
    <scope>NUCLEOTIDE SEQUENCE</scope>
    <source>
        <strain evidence="3">CCBAS 213</strain>
    </source>
</reference>
<evidence type="ECO:0000313" key="3">
    <source>
        <dbReference type="EMBL" id="KAK0455679.1"/>
    </source>
</evidence>